<feature type="compositionally biased region" description="Pro residues" evidence="1">
    <location>
        <begin position="313"/>
        <end position="326"/>
    </location>
</feature>
<feature type="compositionally biased region" description="Basic and acidic residues" evidence="1">
    <location>
        <begin position="379"/>
        <end position="390"/>
    </location>
</feature>
<dbReference type="OrthoDB" id="1742084at2759"/>
<accession>A0A8T2NCL5</accession>
<name>A0A8T2NCL5_9TELE</name>
<sequence>MTVTKAPHPHLTPARQAVKNTPKRVPSVMVRSPLEAGSPSLDFPLVDTPQPTPEDPGATPTSHSSETAPHPRGTRTHIQQVTQSTPHTALRPTSLLITPQGSVFMPLPEVATGPSSVDLGALLDDSAQKKLLGQKATPPPSPLLSELLKKGSLLTTSPRLVGEGDVAHMTGVHGSDLQLAGSTMSVSQVATGAPTLSRLLEAGPAQFPSPLGSLAAAEPSNTPPTAAAPPAQDTPASLGADSRMVSVGSPSADGKAGELGEEDLVTVSYMGDELDLETVGDIIAIIEEKAALSLCEEAADSHALSGPWETGPFKPPESGPTAPPGPTSAHCGLDVKPELMEVKGVADGSAPLMPGPVPQDGAAAHPHPALTPSSSVTLDHTHAPGKRPEPDSQGGAGRDERRREGSPASSHISIKCEAEEWTRGDTPCGGAVKEEDGGSDGEDCSMSGMKGCGEGDGGEECGGDGEGPEAYLSEADLEPPASESEDGYSLHTASSLQLHNTADSIPSSPASSQLMGAPGGAAVPSKLT</sequence>
<organism evidence="2 3">
    <name type="scientific">Albula glossodonta</name>
    <name type="common">roundjaw bonefish</name>
    <dbReference type="NCBI Taxonomy" id="121402"/>
    <lineage>
        <taxon>Eukaryota</taxon>
        <taxon>Metazoa</taxon>
        <taxon>Chordata</taxon>
        <taxon>Craniata</taxon>
        <taxon>Vertebrata</taxon>
        <taxon>Euteleostomi</taxon>
        <taxon>Actinopterygii</taxon>
        <taxon>Neopterygii</taxon>
        <taxon>Teleostei</taxon>
        <taxon>Albuliformes</taxon>
        <taxon>Albulidae</taxon>
        <taxon>Albula</taxon>
    </lineage>
</organism>
<dbReference type="EMBL" id="JAFBMS010000118">
    <property type="protein sequence ID" value="KAG9335508.1"/>
    <property type="molecule type" value="Genomic_DNA"/>
</dbReference>
<evidence type="ECO:0000256" key="1">
    <source>
        <dbReference type="SAM" id="MobiDB-lite"/>
    </source>
</evidence>
<dbReference type="Proteomes" id="UP000824540">
    <property type="component" value="Unassembled WGS sequence"/>
</dbReference>
<feature type="compositionally biased region" description="Polar residues" evidence="1">
    <location>
        <begin position="76"/>
        <end position="87"/>
    </location>
</feature>
<reference evidence="2" key="1">
    <citation type="thesis" date="2021" institute="BYU ScholarsArchive" country="Provo, UT, USA">
        <title>Applications of and Algorithms for Genome Assembly and Genomic Analyses with an Emphasis on Marine Teleosts.</title>
        <authorList>
            <person name="Pickett B.D."/>
        </authorList>
    </citation>
    <scope>NUCLEOTIDE SEQUENCE</scope>
    <source>
        <strain evidence="2">HI-2016</strain>
    </source>
</reference>
<comment type="caution">
    <text evidence="2">The sequence shown here is derived from an EMBL/GenBank/DDBJ whole genome shotgun (WGS) entry which is preliminary data.</text>
</comment>
<feature type="region of interest" description="Disordered" evidence="1">
    <location>
        <begin position="1"/>
        <end position="93"/>
    </location>
</feature>
<feature type="compositionally biased region" description="Polar residues" evidence="1">
    <location>
        <begin position="491"/>
        <end position="514"/>
    </location>
</feature>
<feature type="compositionally biased region" description="Low complexity" evidence="1">
    <location>
        <begin position="215"/>
        <end position="236"/>
    </location>
</feature>
<keyword evidence="3" id="KW-1185">Reference proteome</keyword>
<evidence type="ECO:0000313" key="3">
    <source>
        <dbReference type="Proteomes" id="UP000824540"/>
    </source>
</evidence>
<feature type="region of interest" description="Disordered" evidence="1">
    <location>
        <begin position="303"/>
        <end position="332"/>
    </location>
</feature>
<feature type="compositionally biased region" description="Acidic residues" evidence="1">
    <location>
        <begin position="456"/>
        <end position="467"/>
    </location>
</feature>
<evidence type="ECO:0000313" key="2">
    <source>
        <dbReference type="EMBL" id="KAG9335508.1"/>
    </source>
</evidence>
<dbReference type="AlphaFoldDB" id="A0A8T2NCL5"/>
<proteinExistence type="predicted"/>
<feature type="region of interest" description="Disordered" evidence="1">
    <location>
        <begin position="346"/>
        <end position="528"/>
    </location>
</feature>
<feature type="compositionally biased region" description="Basic and acidic residues" evidence="1">
    <location>
        <begin position="414"/>
        <end position="423"/>
    </location>
</feature>
<gene>
    <name evidence="2" type="ORF">JZ751_004533</name>
</gene>
<feature type="region of interest" description="Disordered" evidence="1">
    <location>
        <begin position="210"/>
        <end position="259"/>
    </location>
</feature>
<protein>
    <submittedName>
        <fullName evidence="2">Uncharacterized protein</fullName>
    </submittedName>
</protein>